<dbReference type="GO" id="GO:0006508">
    <property type="term" value="P:proteolysis"/>
    <property type="evidence" value="ECO:0007669"/>
    <property type="project" value="InterPro"/>
</dbReference>
<keyword evidence="1" id="KW-0732">Signal</keyword>
<dbReference type="InterPro" id="IPR043504">
    <property type="entry name" value="Peptidase_S1_PA_chymotrypsin"/>
</dbReference>
<gene>
    <name evidence="3" type="ordered locus">Cfla_1261</name>
</gene>
<dbReference type="GO" id="GO:0004252">
    <property type="term" value="F:serine-type endopeptidase activity"/>
    <property type="evidence" value="ECO:0007669"/>
    <property type="project" value="InterPro"/>
</dbReference>
<dbReference type="PANTHER" id="PTHR24260">
    <property type="match status" value="1"/>
</dbReference>
<evidence type="ECO:0000259" key="2">
    <source>
        <dbReference type="PROSITE" id="PS50240"/>
    </source>
</evidence>
<feature type="chain" id="PRO_5003077295" evidence="1">
    <location>
        <begin position="29"/>
        <end position="496"/>
    </location>
</feature>
<dbReference type="HOGENOM" id="CLU_549464_0_0_11"/>
<dbReference type="Pfam" id="PF00089">
    <property type="entry name" value="Trypsin"/>
    <property type="match status" value="1"/>
</dbReference>
<organism evidence="3 4">
    <name type="scientific">Cellulomonas flavigena (strain ATCC 482 / DSM 20109 / BCRC 11376 / JCM 18109 / NBRC 3775 / NCIMB 8073 / NRS 134)</name>
    <dbReference type="NCBI Taxonomy" id="446466"/>
    <lineage>
        <taxon>Bacteria</taxon>
        <taxon>Bacillati</taxon>
        <taxon>Actinomycetota</taxon>
        <taxon>Actinomycetes</taxon>
        <taxon>Micrococcales</taxon>
        <taxon>Cellulomonadaceae</taxon>
        <taxon>Cellulomonas</taxon>
    </lineage>
</organism>
<dbReference type="PANTHER" id="PTHR24260:SF136">
    <property type="entry name" value="GH08193P-RELATED"/>
    <property type="match status" value="1"/>
</dbReference>
<protein>
    <submittedName>
        <fullName evidence="3">Peptidase S1 and S6 chymotrypsin/Hap</fullName>
    </submittedName>
</protein>
<dbReference type="KEGG" id="cfl:Cfla_1261"/>
<proteinExistence type="predicted"/>
<feature type="domain" description="Peptidase S1" evidence="2">
    <location>
        <begin position="46"/>
        <end position="256"/>
    </location>
</feature>
<dbReference type="RefSeq" id="WP_013116495.1">
    <property type="nucleotide sequence ID" value="NC_014151.1"/>
</dbReference>
<dbReference type="Gene3D" id="2.40.10.10">
    <property type="entry name" value="Trypsin-like serine proteases"/>
    <property type="match status" value="1"/>
</dbReference>
<dbReference type="InterPro" id="IPR009003">
    <property type="entry name" value="Peptidase_S1_PA"/>
</dbReference>
<dbReference type="Proteomes" id="UP000000849">
    <property type="component" value="Chromosome"/>
</dbReference>
<evidence type="ECO:0000313" key="3">
    <source>
        <dbReference type="EMBL" id="ADG74161.1"/>
    </source>
</evidence>
<name>D5UBR6_CELFN</name>
<evidence type="ECO:0000256" key="1">
    <source>
        <dbReference type="SAM" id="SignalP"/>
    </source>
</evidence>
<accession>D5UBR6</accession>
<dbReference type="OrthoDB" id="8611574at2"/>
<evidence type="ECO:0000313" key="4">
    <source>
        <dbReference type="Proteomes" id="UP000000849"/>
    </source>
</evidence>
<dbReference type="InterPro" id="IPR001254">
    <property type="entry name" value="Trypsin_dom"/>
</dbReference>
<reference evidence="3 4" key="1">
    <citation type="journal article" date="2010" name="Stand. Genomic Sci.">
        <title>Complete genome sequence of Cellulomonas flavigena type strain (134).</title>
        <authorList>
            <person name="Abt B."/>
            <person name="Foster B."/>
            <person name="Lapidus A."/>
            <person name="Clum A."/>
            <person name="Sun H."/>
            <person name="Pukall R."/>
            <person name="Lucas S."/>
            <person name="Glavina Del Rio T."/>
            <person name="Nolan M."/>
            <person name="Tice H."/>
            <person name="Cheng J.F."/>
            <person name="Pitluck S."/>
            <person name="Liolios K."/>
            <person name="Ivanova N."/>
            <person name="Mavromatis K."/>
            <person name="Ovchinnikova G."/>
            <person name="Pati A."/>
            <person name="Goodwin L."/>
            <person name="Chen A."/>
            <person name="Palaniappan K."/>
            <person name="Land M."/>
            <person name="Hauser L."/>
            <person name="Chang Y.J."/>
            <person name="Jeffries C.D."/>
            <person name="Rohde M."/>
            <person name="Goker M."/>
            <person name="Woyke T."/>
            <person name="Bristow J."/>
            <person name="Eisen J.A."/>
            <person name="Markowitz V."/>
            <person name="Hugenholtz P."/>
            <person name="Kyrpides N.C."/>
            <person name="Klenk H.P."/>
        </authorList>
    </citation>
    <scope>NUCLEOTIDE SEQUENCE [LARGE SCALE GENOMIC DNA]</scope>
    <source>
        <strain evidence="4">ATCC 482 / DSM 20109 / BCRC 11376 / JCM 18109 / NBRC 3775 / NCIMB 8073 / NRS 134</strain>
    </source>
</reference>
<dbReference type="STRING" id="446466.Cfla_1261"/>
<dbReference type="SUPFAM" id="SSF50494">
    <property type="entry name" value="Trypsin-like serine proteases"/>
    <property type="match status" value="1"/>
</dbReference>
<dbReference type="PROSITE" id="PS50240">
    <property type="entry name" value="TRYPSIN_DOM"/>
    <property type="match status" value="1"/>
</dbReference>
<dbReference type="SMART" id="SM00020">
    <property type="entry name" value="Tryp_SPc"/>
    <property type="match status" value="1"/>
</dbReference>
<dbReference type="AlphaFoldDB" id="D5UBR6"/>
<sequence>MRRRMQGGALVASLALGVAVSVAPAAHAVEGEGVTGPAAAATVRLEVAGDPDTPPGQVRERACSGVRISERWVLSAASCVAPVAGGPAVLGAPRSAVTATIGRADLTTTAGHVVAADLLVPHPDRDVVLVRLAQAVEDVTPAAVATTPPAAGDELTVTGYGRTADAIVPDTVRAATYTVAAVGGTSLDITAAASGATICKGDAGGPALRATSNGVEVVALHHTAYQGGCLGATSTRQEATETRVDDLGAWISGHTTKPAKVCAGPSVPAAATGFSNGQFIRTPDGAIYVVAGGAKYHLTPSEWQAIGPRGVTEVSQAAAAKLGSVPADGTVLRDHTTGAVHQIFSGTRQGVRSMTEHAAIGSPAWVDVPPGFIAKAVDKAPAGPVLLRNPETGAIWQVIGCSRYPVANTTELQEIGALHYNVHPRVISRVPTGIPTEPVIVRTPRNGAVYQVVGGAAHHLSAADYAAIGSPRFTNVPDNFMKRITATVPGSSQLRV</sequence>
<dbReference type="EMBL" id="CP001964">
    <property type="protein sequence ID" value="ADG74161.1"/>
    <property type="molecule type" value="Genomic_DNA"/>
</dbReference>
<dbReference type="eggNOG" id="COG5640">
    <property type="taxonomic scope" value="Bacteria"/>
</dbReference>
<dbReference type="InterPro" id="IPR051333">
    <property type="entry name" value="CLIP_Serine_Protease"/>
</dbReference>
<feature type="signal peptide" evidence="1">
    <location>
        <begin position="1"/>
        <end position="28"/>
    </location>
</feature>
<dbReference type="PRINTS" id="PR00722">
    <property type="entry name" value="CHYMOTRYPSIN"/>
</dbReference>
<dbReference type="InterPro" id="IPR001314">
    <property type="entry name" value="Peptidase_S1A"/>
</dbReference>
<keyword evidence="4" id="KW-1185">Reference proteome</keyword>